<dbReference type="Proteomes" id="UP000693981">
    <property type="component" value="Unassembled WGS sequence"/>
</dbReference>
<reference evidence="2" key="1">
    <citation type="submission" date="2021-02" db="EMBL/GenBank/DDBJ databases">
        <authorList>
            <person name="Palmer J.M."/>
        </authorList>
    </citation>
    <scope>NUCLEOTIDE SEQUENCE</scope>
    <source>
        <strain evidence="2">SCRP23</strain>
    </source>
</reference>
<evidence type="ECO:0000313" key="3">
    <source>
        <dbReference type="Proteomes" id="UP000693981"/>
    </source>
</evidence>
<gene>
    <name evidence="2" type="ORF">PHYBOEH_002230</name>
</gene>
<comment type="caution">
    <text evidence="2">The sequence shown here is derived from an EMBL/GenBank/DDBJ whole genome shotgun (WGS) entry which is preliminary data.</text>
</comment>
<feature type="coiled-coil region" evidence="1">
    <location>
        <begin position="652"/>
        <end position="679"/>
    </location>
</feature>
<dbReference type="AlphaFoldDB" id="A0A8T1WUT3"/>
<name>A0A8T1WUT3_9STRA</name>
<proteinExistence type="predicted"/>
<dbReference type="OrthoDB" id="58713at2759"/>
<keyword evidence="3" id="KW-1185">Reference proteome</keyword>
<organism evidence="2 3">
    <name type="scientific">Phytophthora boehmeriae</name>
    <dbReference type="NCBI Taxonomy" id="109152"/>
    <lineage>
        <taxon>Eukaryota</taxon>
        <taxon>Sar</taxon>
        <taxon>Stramenopiles</taxon>
        <taxon>Oomycota</taxon>
        <taxon>Peronosporomycetes</taxon>
        <taxon>Peronosporales</taxon>
        <taxon>Peronosporaceae</taxon>
        <taxon>Phytophthora</taxon>
    </lineage>
</organism>
<evidence type="ECO:0000313" key="2">
    <source>
        <dbReference type="EMBL" id="KAG7396464.1"/>
    </source>
</evidence>
<keyword evidence="1" id="KW-0175">Coiled coil</keyword>
<sequence>MAATTTELRAEDVRQLWSLARLLSRQQLTTQIAQCLEPLCAIDCSSRSAEEQEILLQAHILLAEICTVACSNSRKADDRDLWQRRVIQAEKCVYAADGATNRGVPCNQEFKLRLLKAKFLLQQQLKAERAVKNKRLLEILCEALKCCGESADGEDAEFVAEFRKYFGVKLKACLVKMHAATVMARYAQDNTGTNSFADNITFLRTALPNYVDKSFLLWLVEVSCHSAISSFQPGNTGDMRQLVLFGQDFFDKVASDQTVSPDFHVYHLIITGFYYLRTGKLTKVAPLLENINTLVHGAEGGGDRKPAARFKEAYMKTIVDSLRLCVVASSDPAQALTLAMEITHAAQAGLQTYTGHQAVRLMLLATLFDALHLYCRLLGLQCRYSDMGASIAQMITLFVSYKSELERTIFYRFFLARCHTSIAKYTAAIGKVKDACAHLNYVVDKLLPHPSAEGSSCPDAYLPVWVEVLEAATYCCGVATALPLSTESSNSNGNESVEIKQIYPSRVLLDWAVRVLTMDGLRHHFNHCCSAELRTKYDLALAKWLWATEGLSSAAVVPNQHFTQHAALEEIRPKLFTLLHESLQRNASTNCCETTSEIMALFGPQLIRFGKVEHGEETLTNGLRMSLHSKNVLLQTRVLASIFEVYSSKGLVQAQANIAAKYEKKLAVLRRRIAAAQNEQSTTAVLLRWTAGSNKTSNSKEERAKTSTPLRG</sequence>
<protein>
    <submittedName>
        <fullName evidence="2">Uncharacterized protein</fullName>
    </submittedName>
</protein>
<accession>A0A8T1WUT3</accession>
<evidence type="ECO:0000256" key="1">
    <source>
        <dbReference type="SAM" id="Coils"/>
    </source>
</evidence>
<dbReference type="EMBL" id="JAGDFL010000154">
    <property type="protein sequence ID" value="KAG7396464.1"/>
    <property type="molecule type" value="Genomic_DNA"/>
</dbReference>